<dbReference type="GO" id="GO:0007165">
    <property type="term" value="P:signal transduction"/>
    <property type="evidence" value="ECO:0007669"/>
    <property type="project" value="InterPro"/>
</dbReference>
<dbReference type="Gene3D" id="1.10.555.10">
    <property type="entry name" value="Rho GTPase activation protein"/>
    <property type="match status" value="1"/>
</dbReference>
<evidence type="ECO:0000313" key="5">
    <source>
        <dbReference type="Proteomes" id="UP001231518"/>
    </source>
</evidence>
<keyword evidence="1" id="KW-0343">GTPase activation</keyword>
<accession>A0AAD7YJ48</accession>
<gene>
    <name evidence="4" type="ORF">PYW07_003407</name>
</gene>
<feature type="region of interest" description="Disordered" evidence="2">
    <location>
        <begin position="447"/>
        <end position="473"/>
    </location>
</feature>
<feature type="compositionally biased region" description="Basic and acidic residues" evidence="2">
    <location>
        <begin position="633"/>
        <end position="649"/>
    </location>
</feature>
<name>A0AAD7YJ48_MYTSE</name>
<reference evidence="4" key="1">
    <citation type="submission" date="2023-03" db="EMBL/GenBank/DDBJ databases">
        <title>Chromosome-level genomes of two armyworms, Mythimna separata and Mythimna loreyi, provide insights into the biosynthesis and reception of sex pheromones.</title>
        <authorList>
            <person name="Zhao H."/>
        </authorList>
    </citation>
    <scope>NUCLEOTIDE SEQUENCE</scope>
    <source>
        <strain evidence="4">BeijingLab</strain>
        <tissue evidence="4">Pupa</tissue>
    </source>
</reference>
<dbReference type="SMART" id="SM00324">
    <property type="entry name" value="RhoGAP"/>
    <property type="match status" value="1"/>
</dbReference>
<dbReference type="EMBL" id="JARGEI010000017">
    <property type="protein sequence ID" value="KAJ8716780.1"/>
    <property type="molecule type" value="Genomic_DNA"/>
</dbReference>
<evidence type="ECO:0000259" key="3">
    <source>
        <dbReference type="PROSITE" id="PS50238"/>
    </source>
</evidence>
<feature type="domain" description="Rho-GAP" evidence="3">
    <location>
        <begin position="76"/>
        <end position="268"/>
    </location>
</feature>
<evidence type="ECO:0000256" key="1">
    <source>
        <dbReference type="ARBA" id="ARBA00022468"/>
    </source>
</evidence>
<keyword evidence="5" id="KW-1185">Reference proteome</keyword>
<dbReference type="Pfam" id="PF00620">
    <property type="entry name" value="RhoGAP"/>
    <property type="match status" value="1"/>
</dbReference>
<proteinExistence type="predicted"/>
<comment type="caution">
    <text evidence="4">The sequence shown here is derived from an EMBL/GenBank/DDBJ whole genome shotgun (WGS) entry which is preliminary data.</text>
</comment>
<evidence type="ECO:0000313" key="4">
    <source>
        <dbReference type="EMBL" id="KAJ8716780.1"/>
    </source>
</evidence>
<sequence length="878" mass="98512">MTSPDITLIERLRKENLEQFFTLVRMHLSFVVDINSDDVDCSTDKPKQFRWNFHKKTKNSSSNSSQNNTNITKNNVEVNSIAEDGILRLNELIDFLSKPDNVTQEGIFRRTGSLSRQQELKNLLLSGSNLGLDEGRFTVHDCASVLKGFLAELPQPLLMDQYYQTYCTLAAQYPPNVDSSEVKLLTALQLLLLLLTPSHRSFLQRLLGLLRLTADNEASNRMSPDTLATMFTPHLLCPRKLSPETFHADAIALSPVISFMIRQCSRLFDAPTQLATDAAAYFTVREKRKAMSPLVDLDESITDKTAANTVYTFVDRHRTRAENESNPTDTALAQLYAHIQALPDSQHKRRLIKHFNRQNGYGTPIQIQRTGKVAGSRSFGDSIKRHIFNKGLLNKTPKKGSGSHINVIDEKTGKGKLRFSDDSKVDVTHKNIVLKNLAHKIASTESLDDDYDSDASNESTLSEGALNRSRKLSPKFVSEPNLSALDTNDETPKKKRGNRLFRSKIVTTQTLNKKYQKRNGVIRSTPTCVSCFDDQDTASENEVSYHELSSERGPIDDTPKKITLQEDVKHYLTSTPGISDAVLFDEDCTTPYTINFRRASMSPITKSTQKLSKAMQESIMTPRSRKPLIITSEQRDMADTTVQKDETTKSDGMYQSMSPKNDSDFVSSDDENEGTRSTFSCERSSHSTSTSLPRAHPFDARSINSLGDSPLRPENTRFVISRERPNLIDDLNTTLCGDDDGLPKFTITHEQNTKSLTEPFREYLLSRSVLTATPVDLSILNTRSNESDDKISDSLLYCLDGNVPSDLTLSIGNLAVDKESSLRSPLTNISMNIDKSPNRKRLANAISCLEESTSGIKKPMVEKENFKEKVFQIRETEL</sequence>
<dbReference type="PANTHER" id="PTHR14963:SF7">
    <property type="entry name" value="RHO GTPASE-ACTIVATING PROTEIN 19"/>
    <property type="match status" value="1"/>
</dbReference>
<dbReference type="GO" id="GO:0051056">
    <property type="term" value="P:regulation of small GTPase mediated signal transduction"/>
    <property type="evidence" value="ECO:0007669"/>
    <property type="project" value="TreeGrafter"/>
</dbReference>
<dbReference type="Proteomes" id="UP001231518">
    <property type="component" value="Chromosome 14"/>
</dbReference>
<evidence type="ECO:0000256" key="2">
    <source>
        <dbReference type="SAM" id="MobiDB-lite"/>
    </source>
</evidence>
<feature type="region of interest" description="Disordered" evidence="2">
    <location>
        <begin position="614"/>
        <end position="714"/>
    </location>
</feature>
<dbReference type="AlphaFoldDB" id="A0AAD7YJ48"/>
<dbReference type="GO" id="GO:0005737">
    <property type="term" value="C:cytoplasm"/>
    <property type="evidence" value="ECO:0007669"/>
    <property type="project" value="TreeGrafter"/>
</dbReference>
<dbReference type="InterPro" id="IPR008936">
    <property type="entry name" value="Rho_GTPase_activation_prot"/>
</dbReference>
<dbReference type="PROSITE" id="PS50238">
    <property type="entry name" value="RHOGAP"/>
    <property type="match status" value="1"/>
</dbReference>
<dbReference type="GO" id="GO:0005096">
    <property type="term" value="F:GTPase activator activity"/>
    <property type="evidence" value="ECO:0007669"/>
    <property type="project" value="UniProtKB-KW"/>
</dbReference>
<feature type="compositionally biased region" description="Polar residues" evidence="2">
    <location>
        <begin position="653"/>
        <end position="666"/>
    </location>
</feature>
<dbReference type="PANTHER" id="PTHR14963">
    <property type="entry name" value="RHO GTPASE ACTIVATING PROTEIN 18,19-RELATED"/>
    <property type="match status" value="1"/>
</dbReference>
<dbReference type="SUPFAM" id="SSF48350">
    <property type="entry name" value="GTPase activation domain, GAP"/>
    <property type="match status" value="1"/>
</dbReference>
<organism evidence="4 5">
    <name type="scientific">Mythimna separata</name>
    <name type="common">Oriental armyworm</name>
    <name type="synonym">Pseudaletia separata</name>
    <dbReference type="NCBI Taxonomy" id="271217"/>
    <lineage>
        <taxon>Eukaryota</taxon>
        <taxon>Metazoa</taxon>
        <taxon>Ecdysozoa</taxon>
        <taxon>Arthropoda</taxon>
        <taxon>Hexapoda</taxon>
        <taxon>Insecta</taxon>
        <taxon>Pterygota</taxon>
        <taxon>Neoptera</taxon>
        <taxon>Endopterygota</taxon>
        <taxon>Lepidoptera</taxon>
        <taxon>Glossata</taxon>
        <taxon>Ditrysia</taxon>
        <taxon>Noctuoidea</taxon>
        <taxon>Noctuidae</taxon>
        <taxon>Noctuinae</taxon>
        <taxon>Hadenini</taxon>
        <taxon>Mythimna</taxon>
    </lineage>
</organism>
<feature type="compositionally biased region" description="Low complexity" evidence="2">
    <location>
        <begin position="677"/>
        <end position="691"/>
    </location>
</feature>
<dbReference type="InterPro" id="IPR000198">
    <property type="entry name" value="RhoGAP_dom"/>
</dbReference>
<protein>
    <recommendedName>
        <fullName evidence="3">Rho-GAP domain-containing protein</fullName>
    </recommendedName>
</protein>